<feature type="domain" description="Peptidase M16 C-terminal" evidence="7">
    <location>
        <begin position="217"/>
        <end position="393"/>
    </location>
</feature>
<dbReference type="InterPro" id="IPR007863">
    <property type="entry name" value="Peptidase_M16_C"/>
</dbReference>
<sequence>MFKQTINALVVAGLVGCASSPSTDTAVADGINLLETVEQKSEQLVIPYKKFQLENGLTVILHEDKSDPLVHVDVTYHVGSGREEIGKSGFAHFFEHMMFQGSENVADEQHFKIISEAGGTLNGTTNSDRTNYFETAPSNQLEKMLWLEADRMGFLLDAVTQKKFEVQRETVKNERGQRVDNRPYGRLGERVAEAMYPEGHPYSWPVIGYMEDLNRANVNDVKKFFLRWYGPNNATLTIGGDIDEEQTLAWVKKYFGSIPRGPEVKDPTPVEVTLDKDRYISLEDNVSLPLLYMAYPTVYARHEDEAPLDVLASILGQGRTSLLYKNLDKEGIAVQSRVSHGCRELACEFVLLALPNPMSGKGLADIESIIRDSFKEFEQRGVKADDIERVKASIKSRLIYGLQSVSGKVSQLAAYQTFEDDPNLIQKELERYENVTEEDVMRVYEQYLKGQHAVIMSVVPKGQKGMVAHKDTWTPSERKIPEYKEVTEADLDIRVAEDDFDRSVMPEAGDNPTIKVPEIWRTELSNGIKVLGAVNKETPTTAIRLRVKTGSSNDPLNKLGLASITASMLNESTNNYSNEELSNILQKLGSSVSISSGDTYTQLTISSLTENLDKTLQIANEKLREPKFDPADFKRVKEQTIEGIKSAAKQPSVVASNVYRKLLFGADNAFAYADSGTIESVNNITLDDVKKFYNEYYSPAVASIVAVSDLEESELSTKLKRFSSWNGGDVAQVPLKPFPELQKAIYFVDKPGAAQSEIRIGKRSLPYDATGEYFRAGLMNYNLGGAFNSRININLREDKGYTYGARSGFSGNERYGSFTASAGVRTDVTDKSIIEFLKEIKTYSNSGMTEAELTFMKNSLGQRDARDYETPRQKLGFLGRIMTYDLDEDFVDEQNDILQSIELDELNQLAQEHLELDEMIIVVVGDKKSVMPSLEKLGYDIIEVDAEANRL</sequence>
<feature type="domain" description="Peptidase M16 C-terminal" evidence="7">
    <location>
        <begin position="683"/>
        <end position="860"/>
    </location>
</feature>
<evidence type="ECO:0000256" key="5">
    <source>
        <dbReference type="ARBA" id="ARBA00023049"/>
    </source>
</evidence>
<dbReference type="Pfam" id="PF00675">
    <property type="entry name" value="Peptidase_M16"/>
    <property type="match status" value="2"/>
</dbReference>
<keyword evidence="2" id="KW-0645">Protease</keyword>
<name>A0A318D691_9GAMM</name>
<dbReference type="PANTHER" id="PTHR43690">
    <property type="entry name" value="NARDILYSIN"/>
    <property type="match status" value="1"/>
</dbReference>
<evidence type="ECO:0000313" key="9">
    <source>
        <dbReference type="Proteomes" id="UP000247689"/>
    </source>
</evidence>
<organism evidence="8 9">
    <name type="scientific">Kangiella spongicola</name>
    <dbReference type="NCBI Taxonomy" id="796379"/>
    <lineage>
        <taxon>Bacteria</taxon>
        <taxon>Pseudomonadati</taxon>
        <taxon>Pseudomonadota</taxon>
        <taxon>Gammaproteobacteria</taxon>
        <taxon>Kangiellales</taxon>
        <taxon>Kangiellaceae</taxon>
        <taxon>Kangiella</taxon>
    </lineage>
</organism>
<dbReference type="InterPro" id="IPR050626">
    <property type="entry name" value="Peptidase_M16"/>
</dbReference>
<comment type="similarity">
    <text evidence="1">Belongs to the peptidase M16 family.</text>
</comment>
<evidence type="ECO:0000313" key="8">
    <source>
        <dbReference type="EMBL" id="PXF63385.1"/>
    </source>
</evidence>
<accession>A0A318D691</accession>
<dbReference type="InterPro" id="IPR011249">
    <property type="entry name" value="Metalloenz_LuxS/M16"/>
</dbReference>
<dbReference type="Pfam" id="PF05193">
    <property type="entry name" value="Peptidase_M16_C"/>
    <property type="match status" value="2"/>
</dbReference>
<dbReference type="Gene3D" id="3.30.830.10">
    <property type="entry name" value="Metalloenzyme, LuxS/M16 peptidase-like"/>
    <property type="match status" value="4"/>
</dbReference>
<evidence type="ECO:0000259" key="7">
    <source>
        <dbReference type="Pfam" id="PF05193"/>
    </source>
</evidence>
<dbReference type="RefSeq" id="WP_110201189.1">
    <property type="nucleotide sequence ID" value="NZ_QICH01000002.1"/>
</dbReference>
<proteinExistence type="inferred from homology"/>
<dbReference type="OrthoDB" id="9811314at2"/>
<dbReference type="EMBL" id="QICH01000002">
    <property type="protein sequence ID" value="PXF63385.1"/>
    <property type="molecule type" value="Genomic_DNA"/>
</dbReference>
<evidence type="ECO:0000256" key="3">
    <source>
        <dbReference type="ARBA" id="ARBA00022801"/>
    </source>
</evidence>
<keyword evidence="5" id="KW-0482">Metalloprotease</keyword>
<evidence type="ECO:0000259" key="6">
    <source>
        <dbReference type="Pfam" id="PF00675"/>
    </source>
</evidence>
<dbReference type="SUPFAM" id="SSF63411">
    <property type="entry name" value="LuxS/MPP-like metallohydrolase"/>
    <property type="match status" value="4"/>
</dbReference>
<dbReference type="PROSITE" id="PS51257">
    <property type="entry name" value="PROKAR_LIPOPROTEIN"/>
    <property type="match status" value="1"/>
</dbReference>
<dbReference type="PANTHER" id="PTHR43690:SF35">
    <property type="entry name" value="NON-CATALYTIC MEMBER OF PEPTIDASE SUBFAMILY M16B-RELATED"/>
    <property type="match status" value="1"/>
</dbReference>
<feature type="domain" description="Peptidase M16 N-terminal" evidence="6">
    <location>
        <begin position="534"/>
        <end position="660"/>
    </location>
</feature>
<comment type="caution">
    <text evidence="8">The sequence shown here is derived from an EMBL/GenBank/DDBJ whole genome shotgun (WGS) entry which is preliminary data.</text>
</comment>
<evidence type="ECO:0000256" key="4">
    <source>
        <dbReference type="ARBA" id="ARBA00022833"/>
    </source>
</evidence>
<evidence type="ECO:0000256" key="2">
    <source>
        <dbReference type="ARBA" id="ARBA00022670"/>
    </source>
</evidence>
<protein>
    <submittedName>
        <fullName evidence="8">Peptidase M16</fullName>
    </submittedName>
</protein>
<dbReference type="InterPro" id="IPR011765">
    <property type="entry name" value="Pept_M16_N"/>
</dbReference>
<keyword evidence="9" id="KW-1185">Reference proteome</keyword>
<reference evidence="8 9" key="1">
    <citation type="submission" date="2018-05" db="EMBL/GenBank/DDBJ databases">
        <title>Kangiella spongicola genome sequence.</title>
        <authorList>
            <person name="Maclea K.S."/>
            <person name="Goen A.E."/>
            <person name="Kelley C."/>
            <person name="Underriner A."/>
            <person name="Silverwood T."/>
            <person name="Trachtenberg A.M."/>
        </authorList>
    </citation>
    <scope>NUCLEOTIDE SEQUENCE [LARGE SCALE GENOMIC DNA]</scope>
    <source>
        <strain evidence="8 9">ATCC BAA-2076</strain>
    </source>
</reference>
<dbReference type="GO" id="GO:0006508">
    <property type="term" value="P:proteolysis"/>
    <property type="evidence" value="ECO:0007669"/>
    <property type="project" value="UniProtKB-KW"/>
</dbReference>
<keyword evidence="4" id="KW-0862">Zinc</keyword>
<feature type="domain" description="Peptidase M16 N-terminal" evidence="6">
    <location>
        <begin position="59"/>
        <end position="196"/>
    </location>
</feature>
<dbReference type="GO" id="GO:0008237">
    <property type="term" value="F:metallopeptidase activity"/>
    <property type="evidence" value="ECO:0007669"/>
    <property type="project" value="UniProtKB-KW"/>
</dbReference>
<gene>
    <name evidence="8" type="ORF">DL796_08115</name>
</gene>
<keyword evidence="3" id="KW-0378">Hydrolase</keyword>
<evidence type="ECO:0000256" key="1">
    <source>
        <dbReference type="ARBA" id="ARBA00007261"/>
    </source>
</evidence>
<dbReference type="Proteomes" id="UP000247689">
    <property type="component" value="Unassembled WGS sequence"/>
</dbReference>
<dbReference type="AlphaFoldDB" id="A0A318D691"/>
<dbReference type="GO" id="GO:0046872">
    <property type="term" value="F:metal ion binding"/>
    <property type="evidence" value="ECO:0007669"/>
    <property type="project" value="InterPro"/>
</dbReference>